<gene>
    <name evidence="3" type="ORF">A4A58_24360</name>
</gene>
<dbReference type="AlphaFoldDB" id="A0A163ZXU2"/>
<evidence type="ECO:0000256" key="2">
    <source>
        <dbReference type="SAM" id="SignalP"/>
    </source>
</evidence>
<keyword evidence="2" id="KW-0732">Signal</keyword>
<dbReference type="STRING" id="943830.A4A58_24360"/>
<proteinExistence type="predicted"/>
<comment type="caution">
    <text evidence="3">The sequence shown here is derived from an EMBL/GenBank/DDBJ whole genome shotgun (WGS) entry which is preliminary data.</text>
</comment>
<organism evidence="3 4">
    <name type="scientific">Tardiphaga robiniae</name>
    <dbReference type="NCBI Taxonomy" id="943830"/>
    <lineage>
        <taxon>Bacteria</taxon>
        <taxon>Pseudomonadati</taxon>
        <taxon>Pseudomonadota</taxon>
        <taxon>Alphaproteobacteria</taxon>
        <taxon>Hyphomicrobiales</taxon>
        <taxon>Nitrobacteraceae</taxon>
        <taxon>Tardiphaga</taxon>
    </lineage>
</organism>
<feature type="region of interest" description="Disordered" evidence="1">
    <location>
        <begin position="87"/>
        <end position="107"/>
    </location>
</feature>
<name>A0A163ZXU2_9BRAD</name>
<feature type="chain" id="PRO_5007848503" description="UrcA family protein" evidence="2">
    <location>
        <begin position="29"/>
        <end position="107"/>
    </location>
</feature>
<evidence type="ECO:0000313" key="4">
    <source>
        <dbReference type="Proteomes" id="UP000076574"/>
    </source>
</evidence>
<evidence type="ECO:0008006" key="5">
    <source>
        <dbReference type="Google" id="ProtNLM"/>
    </source>
</evidence>
<evidence type="ECO:0000256" key="1">
    <source>
        <dbReference type="SAM" id="MobiDB-lite"/>
    </source>
</evidence>
<accession>A0A163ZXU2</accession>
<evidence type="ECO:0000313" key="3">
    <source>
        <dbReference type="EMBL" id="KZD23990.1"/>
    </source>
</evidence>
<sequence length="107" mass="11083">MRPMRHHSIPFAVLVAVAAALSAAPAVAQVIGVPGNSALITPLPPAPPPPRIEVPVVPQLGDLPRQQNVPQARGSFSDRITNCLHDGAAAGLGPNDRATYSRACANR</sequence>
<protein>
    <recommendedName>
        <fullName evidence="5">UrcA family protein</fullName>
    </recommendedName>
</protein>
<dbReference type="Proteomes" id="UP000076574">
    <property type="component" value="Unassembled WGS sequence"/>
</dbReference>
<dbReference type="EMBL" id="LVYV01000006">
    <property type="protein sequence ID" value="KZD23990.1"/>
    <property type="molecule type" value="Genomic_DNA"/>
</dbReference>
<reference evidence="3 4" key="1">
    <citation type="submission" date="2016-03" db="EMBL/GenBank/DDBJ databases">
        <title>Microsymbionts genomes from the relict species Vavilovia formosa (Stev.) Fed.</title>
        <authorList>
            <person name="Kopat V."/>
            <person name="Chirak E."/>
            <person name="Kimeklis A."/>
            <person name="Andronov E."/>
        </authorList>
    </citation>
    <scope>NUCLEOTIDE SEQUENCE [LARGE SCALE GENOMIC DNA]</scope>
    <source>
        <strain evidence="3 4">Vaf07</strain>
    </source>
</reference>
<feature type="signal peptide" evidence="2">
    <location>
        <begin position="1"/>
        <end position="28"/>
    </location>
</feature>
<keyword evidence="4" id="KW-1185">Reference proteome</keyword>
<dbReference type="OrthoDB" id="8141463at2"/>